<comment type="similarity">
    <text evidence="2">Belongs to the granulin family.</text>
</comment>
<keyword evidence="8" id="KW-1185">Reference proteome</keyword>
<keyword evidence="5" id="KW-0732">Signal</keyword>
<dbReference type="PANTHER" id="PTHR12274">
    <property type="entry name" value="GRANULIN"/>
    <property type="match status" value="1"/>
</dbReference>
<comment type="caution">
    <text evidence="7">The sequence shown here is derived from an EMBL/GenBank/DDBJ whole genome shotgun (WGS) entry which is preliminary data.</text>
</comment>
<keyword evidence="3" id="KW-0964">Secreted</keyword>
<keyword evidence="4" id="KW-1015">Disulfide bond</keyword>
<evidence type="ECO:0000256" key="5">
    <source>
        <dbReference type="SAM" id="SignalP"/>
    </source>
</evidence>
<sequence>MSSIVIALLFSVFVAVQSRTCGSGYSCPDSATCCRLPDGKWGCCPMPEAVCCQDHVHCCPKGSECMDAMCKQKEGDDVPPQKKTKAQKTNDEGEIVCPDRRSKCPTGATCCLLTEGRYGCCPVEHANCCADHLHCCPSGYNCDASGQRCIQAEGYNVIGSYSKFHSTPIREKSGVRMGEADENEIDEQLQPIACGYRRTCPAFSTCCMVPHGKHVKHMCCPMKDGVCCEHACCPPGYHCRPHGKCEKHAAQDGIFDFFGF</sequence>
<feature type="chain" id="PRO_5041253720" description="Granulins domain-containing protein" evidence="5">
    <location>
        <begin position="19"/>
        <end position="260"/>
    </location>
</feature>
<comment type="subcellular location">
    <subcellularLocation>
        <location evidence="1">Secreted</location>
    </subcellularLocation>
</comment>
<organism evidence="7 8">
    <name type="scientific">Cylicocyclus nassatus</name>
    <name type="common">Nematode worm</name>
    <dbReference type="NCBI Taxonomy" id="53992"/>
    <lineage>
        <taxon>Eukaryota</taxon>
        <taxon>Metazoa</taxon>
        <taxon>Ecdysozoa</taxon>
        <taxon>Nematoda</taxon>
        <taxon>Chromadorea</taxon>
        <taxon>Rhabditida</taxon>
        <taxon>Rhabditina</taxon>
        <taxon>Rhabditomorpha</taxon>
        <taxon>Strongyloidea</taxon>
        <taxon>Strongylidae</taxon>
        <taxon>Cylicocyclus</taxon>
    </lineage>
</organism>
<dbReference type="InterPro" id="IPR039036">
    <property type="entry name" value="Granulin_fam"/>
</dbReference>
<protein>
    <recommendedName>
        <fullName evidence="6">Granulins domain-containing protein</fullName>
    </recommendedName>
</protein>
<feature type="signal peptide" evidence="5">
    <location>
        <begin position="1"/>
        <end position="18"/>
    </location>
</feature>
<proteinExistence type="inferred from homology"/>
<evidence type="ECO:0000259" key="6">
    <source>
        <dbReference type="PROSITE" id="PS00799"/>
    </source>
</evidence>
<evidence type="ECO:0000313" key="8">
    <source>
        <dbReference type="Proteomes" id="UP001176961"/>
    </source>
</evidence>
<name>A0AA36DSK3_CYLNA</name>
<dbReference type="SMART" id="SM00277">
    <property type="entry name" value="GRAN"/>
    <property type="match status" value="3"/>
</dbReference>
<dbReference type="PANTHER" id="PTHR12274:SF3">
    <property type="entry name" value="PROGRANULIN"/>
    <property type="match status" value="1"/>
</dbReference>
<dbReference type="Proteomes" id="UP001176961">
    <property type="component" value="Unassembled WGS sequence"/>
</dbReference>
<dbReference type="PROSITE" id="PS00799">
    <property type="entry name" value="GRANULINS"/>
    <property type="match status" value="2"/>
</dbReference>
<evidence type="ECO:0000256" key="3">
    <source>
        <dbReference type="ARBA" id="ARBA00022525"/>
    </source>
</evidence>
<reference evidence="7" key="1">
    <citation type="submission" date="2023-07" db="EMBL/GenBank/DDBJ databases">
        <authorList>
            <consortium name="CYATHOMIX"/>
        </authorList>
    </citation>
    <scope>NUCLEOTIDE SEQUENCE</scope>
    <source>
        <strain evidence="7">N/A</strain>
    </source>
</reference>
<dbReference type="EMBL" id="CATQJL010000112">
    <property type="protein sequence ID" value="CAJ0592964.1"/>
    <property type="molecule type" value="Genomic_DNA"/>
</dbReference>
<accession>A0AA36DSK3</accession>
<dbReference type="Pfam" id="PF00396">
    <property type="entry name" value="Granulin"/>
    <property type="match status" value="3"/>
</dbReference>
<dbReference type="GO" id="GO:0005576">
    <property type="term" value="C:extracellular region"/>
    <property type="evidence" value="ECO:0007669"/>
    <property type="project" value="UniProtKB-SubCell"/>
</dbReference>
<dbReference type="InterPro" id="IPR000118">
    <property type="entry name" value="Granulin"/>
</dbReference>
<gene>
    <name evidence="7" type="ORF">CYNAS_LOCUS4947</name>
</gene>
<evidence type="ECO:0000256" key="4">
    <source>
        <dbReference type="ARBA" id="ARBA00023157"/>
    </source>
</evidence>
<evidence type="ECO:0000256" key="2">
    <source>
        <dbReference type="ARBA" id="ARBA00010093"/>
    </source>
</evidence>
<feature type="domain" description="Granulins" evidence="6">
    <location>
        <begin position="129"/>
        <end position="142"/>
    </location>
</feature>
<evidence type="ECO:0000256" key="1">
    <source>
        <dbReference type="ARBA" id="ARBA00004613"/>
    </source>
</evidence>
<evidence type="ECO:0000313" key="7">
    <source>
        <dbReference type="EMBL" id="CAJ0592964.1"/>
    </source>
</evidence>
<dbReference type="SUPFAM" id="SSF57277">
    <property type="entry name" value="Granulin repeat"/>
    <property type="match status" value="2"/>
</dbReference>
<dbReference type="InterPro" id="IPR037277">
    <property type="entry name" value="Granulin_sf"/>
</dbReference>
<dbReference type="Gene3D" id="2.10.25.160">
    <property type="entry name" value="Granulin"/>
    <property type="match status" value="3"/>
</dbReference>
<feature type="domain" description="Granulins" evidence="6">
    <location>
        <begin position="52"/>
        <end position="65"/>
    </location>
</feature>
<dbReference type="AlphaFoldDB" id="A0AA36DSK3"/>